<dbReference type="EMBL" id="PDET01000014">
    <property type="protein sequence ID" value="PRD14018.1"/>
    <property type="molecule type" value="Genomic_DNA"/>
</dbReference>
<name>A0A2S9I894_9GAMM</name>
<comment type="caution">
    <text evidence="1">The sequence shown here is derived from an EMBL/GenBank/DDBJ whole genome shotgun (WGS) entry which is preliminary data.</text>
</comment>
<evidence type="ECO:0000313" key="2">
    <source>
        <dbReference type="Proteomes" id="UP000239181"/>
    </source>
</evidence>
<accession>A0A2S9I894</accession>
<dbReference type="Proteomes" id="UP000239181">
    <property type="component" value="Unassembled WGS sequence"/>
</dbReference>
<reference evidence="1 2" key="1">
    <citation type="submission" date="2017-10" db="EMBL/GenBank/DDBJ databases">
        <title>Draft genome of two endophytic bacteria isolated from 'guarana' Paullinia cupana (Mart.) Ducke.</title>
        <authorList>
            <person name="Siqueira K.A."/>
            <person name="Liotti R.G."/>
            <person name="Mendes T.A."/>
            <person name="Soares M.A."/>
        </authorList>
    </citation>
    <scope>NUCLEOTIDE SEQUENCE [LARGE SCALE GENOMIC DNA]</scope>
    <source>
        <strain evidence="1 2">342</strain>
    </source>
</reference>
<gene>
    <name evidence="1" type="ORF">CQW29_18620</name>
</gene>
<protein>
    <submittedName>
        <fullName evidence="1">Uncharacterized protein</fullName>
    </submittedName>
</protein>
<sequence>MKTITLSKLRILAVAVADAEEGSHEWDAATDALSAKFSPRQLVALIDKLQATQYERNEAFAELKRRDKASPVAWLIEGDSFPAHLSSNTEYAHQYPDRKVTPLYFEVPAAVLPPLIPLEGLAPDSRDPDDIRNYAQCIGYNLGIEAVRKLSCKHASEGGDE</sequence>
<keyword evidence="2" id="KW-1185">Reference proteome</keyword>
<dbReference type="AlphaFoldDB" id="A0A2S9I894"/>
<dbReference type="RefSeq" id="WP_105594237.1">
    <property type="nucleotide sequence ID" value="NZ_PDET01000014.1"/>
</dbReference>
<organism evidence="1 2">
    <name type="scientific">Pantoea coffeiphila</name>
    <dbReference type="NCBI Taxonomy" id="1465635"/>
    <lineage>
        <taxon>Bacteria</taxon>
        <taxon>Pseudomonadati</taxon>
        <taxon>Pseudomonadota</taxon>
        <taxon>Gammaproteobacteria</taxon>
        <taxon>Enterobacterales</taxon>
        <taxon>Erwiniaceae</taxon>
        <taxon>Pantoea</taxon>
    </lineage>
</organism>
<proteinExistence type="predicted"/>
<evidence type="ECO:0000313" key="1">
    <source>
        <dbReference type="EMBL" id="PRD14018.1"/>
    </source>
</evidence>